<dbReference type="PANTHER" id="PTHR42685:SF22">
    <property type="entry name" value="CONDITIONED MEDIUM FACTOR RECEPTOR 1"/>
    <property type="match status" value="1"/>
</dbReference>
<dbReference type="InterPro" id="IPR036188">
    <property type="entry name" value="FAD/NAD-bd_sf"/>
</dbReference>
<proteinExistence type="predicted"/>
<evidence type="ECO:0000259" key="1">
    <source>
        <dbReference type="Pfam" id="PF01494"/>
    </source>
</evidence>
<feature type="domain" description="FAD-binding" evidence="1">
    <location>
        <begin position="5"/>
        <end position="173"/>
    </location>
</feature>
<dbReference type="InterPro" id="IPR050407">
    <property type="entry name" value="Geranylgeranyl_reductase"/>
</dbReference>
<dbReference type="InterPro" id="IPR002938">
    <property type="entry name" value="FAD-bd"/>
</dbReference>
<accession>A0A831TGC9</accession>
<dbReference type="PRINTS" id="PR00420">
    <property type="entry name" value="RNGMNOXGNASE"/>
</dbReference>
<evidence type="ECO:0000313" key="2">
    <source>
        <dbReference type="EMBL" id="HEG90663.1"/>
    </source>
</evidence>
<reference evidence="2" key="1">
    <citation type="journal article" date="2020" name="mSystems">
        <title>Genome- and Community-Level Interaction Insights into Carbon Utilization and Element Cycling Functions of Hydrothermarchaeota in Hydrothermal Sediment.</title>
        <authorList>
            <person name="Zhou Z."/>
            <person name="Liu Y."/>
            <person name="Xu W."/>
            <person name="Pan J."/>
            <person name="Luo Z.H."/>
            <person name="Li M."/>
        </authorList>
    </citation>
    <scope>NUCLEOTIDE SEQUENCE [LARGE SCALE GENOMIC DNA]</scope>
    <source>
        <strain evidence="2">SpSt-210</strain>
    </source>
</reference>
<dbReference type="SUPFAM" id="SSF51905">
    <property type="entry name" value="FAD/NAD(P)-binding domain"/>
    <property type="match status" value="1"/>
</dbReference>
<sequence length="413" mass="45686">MAPVEYDAIVVGARIAGSATALHLARHGYTVLLLDRDRFPSPTLSTHLFFTDTLGAFRELGVLERVLAVDAPRLRWLRFPYVAAPFPEHDGLDFALCIRREVLDTILLEQAAAQPGITVQAGTQVTGLIWDDARVVGVRYRARRGRTEGEARARIVIGADGRGSFVARAAGAVEYDAVPPLFAWYYAYMLDVPLDDPPSSAAFRGPFPEVGAEYSAAFIFPADGGLTLVGFGVEHAAFGRFRRNVRQSFFSGLRSLPAAWERVGQARLASRVLGTGHLPNFFRTAWGPGWALVGDAGCHKDPHTVQGMGDAVRSARLLATALDRWWRGQASEEESLSWYQHERDIDLRPMYDFTTFRLQAQVGDEIWDRFNQLTWEDEGLACRRVAAMTHAVHPAEVYMPEAVLRAVHAHSAA</sequence>
<dbReference type="Gene3D" id="3.50.50.60">
    <property type="entry name" value="FAD/NAD(P)-binding domain"/>
    <property type="match status" value="1"/>
</dbReference>
<gene>
    <name evidence="2" type="ORF">ENP34_04355</name>
</gene>
<dbReference type="PANTHER" id="PTHR42685">
    <property type="entry name" value="GERANYLGERANYL DIPHOSPHATE REDUCTASE"/>
    <property type="match status" value="1"/>
</dbReference>
<dbReference type="AlphaFoldDB" id="A0A831TGC9"/>
<organism evidence="2">
    <name type="scientific">Thermorudis peleae</name>
    <dbReference type="NCBI Taxonomy" id="1382356"/>
    <lineage>
        <taxon>Bacteria</taxon>
        <taxon>Pseudomonadati</taxon>
        <taxon>Thermomicrobiota</taxon>
        <taxon>Thermomicrobia</taxon>
        <taxon>Thermomicrobia incertae sedis</taxon>
        <taxon>Thermorudis</taxon>
    </lineage>
</organism>
<protein>
    <submittedName>
        <fullName evidence="2">NAD(P)/FAD-dependent oxidoreductase</fullName>
    </submittedName>
</protein>
<dbReference type="Pfam" id="PF01494">
    <property type="entry name" value="FAD_binding_3"/>
    <property type="match status" value="1"/>
</dbReference>
<comment type="caution">
    <text evidence="2">The sequence shown here is derived from an EMBL/GenBank/DDBJ whole genome shotgun (WGS) entry which is preliminary data.</text>
</comment>
<dbReference type="EMBL" id="DSIY01000102">
    <property type="protein sequence ID" value="HEG90663.1"/>
    <property type="molecule type" value="Genomic_DNA"/>
</dbReference>
<dbReference type="GO" id="GO:0071949">
    <property type="term" value="F:FAD binding"/>
    <property type="evidence" value="ECO:0007669"/>
    <property type="project" value="InterPro"/>
</dbReference>
<name>A0A831TGC9_9BACT</name>